<dbReference type="Proteomes" id="UP000317933">
    <property type="component" value="Unassembled WGS sequence"/>
</dbReference>
<organism evidence="1 2">
    <name type="scientific">Pseudomonas arsenicoxydans</name>
    <dbReference type="NCBI Taxonomy" id="702115"/>
    <lineage>
        <taxon>Bacteria</taxon>
        <taxon>Pseudomonadati</taxon>
        <taxon>Pseudomonadota</taxon>
        <taxon>Gammaproteobacteria</taxon>
        <taxon>Pseudomonadales</taxon>
        <taxon>Pseudomonadaceae</taxon>
        <taxon>Pseudomonas</taxon>
    </lineage>
</organism>
<sequence length="265" mass="28997">MKESNPTDFRAPAGWGQDHLTHFQSVAIQNEFATFVHDPLWQKLLSNISADLSKCCDYASANIAKSLDPSALLLFMTANSHFLASTRLVASGLCLSSHATIRAAVESALYGWYLAVTPGAAQRWYNKPTERRELRKWGNEFKFGALNSVLSETFEGAAAWAKHLHQATIDFGAHPNRDALYSNLTEIDRADGSSVLRFTLLHPCGTFAIMTTKLLVETGMLALGLFGRAFPDADRTHGFVNATVGYAQNLQALVAETTVFGKSPN</sequence>
<dbReference type="RefSeq" id="WP_140668065.1">
    <property type="nucleotide sequence ID" value="NZ_RCZE01000006.1"/>
</dbReference>
<proteinExistence type="predicted"/>
<protein>
    <submittedName>
        <fullName evidence="1">Uncharacterized protein</fullName>
    </submittedName>
</protein>
<name>A0A502HRN6_9PSED</name>
<evidence type="ECO:0000313" key="1">
    <source>
        <dbReference type="EMBL" id="TPG77321.1"/>
    </source>
</evidence>
<gene>
    <name evidence="1" type="ORF">EAH78_14055</name>
</gene>
<comment type="caution">
    <text evidence="1">The sequence shown here is derived from an EMBL/GenBank/DDBJ whole genome shotgun (WGS) entry which is preliminary data.</text>
</comment>
<dbReference type="AlphaFoldDB" id="A0A502HRN6"/>
<accession>A0A502HRN6</accession>
<reference evidence="1 2" key="1">
    <citation type="journal article" date="2019" name="Environ. Microbiol.">
        <title>Species interactions and distinct microbial communities in high Arctic permafrost affected cryosols are associated with the CH4 and CO2 gas fluxes.</title>
        <authorList>
            <person name="Altshuler I."/>
            <person name="Hamel J."/>
            <person name="Turney S."/>
            <person name="Magnuson E."/>
            <person name="Levesque R."/>
            <person name="Greer C."/>
            <person name="Whyte L.G."/>
        </authorList>
    </citation>
    <scope>NUCLEOTIDE SEQUENCE [LARGE SCALE GENOMIC DNA]</scope>
    <source>
        <strain evidence="1 2">E3</strain>
    </source>
</reference>
<evidence type="ECO:0000313" key="2">
    <source>
        <dbReference type="Proteomes" id="UP000317933"/>
    </source>
</evidence>
<dbReference type="EMBL" id="RCZE01000006">
    <property type="protein sequence ID" value="TPG77321.1"/>
    <property type="molecule type" value="Genomic_DNA"/>
</dbReference>